<keyword evidence="5" id="KW-1185">Reference proteome</keyword>
<dbReference type="InterPro" id="IPR000172">
    <property type="entry name" value="GMC_OxRdtase_N"/>
</dbReference>
<proteinExistence type="inferred from homology"/>
<dbReference type="GO" id="GO:0050660">
    <property type="term" value="F:flavin adenine dinucleotide binding"/>
    <property type="evidence" value="ECO:0007669"/>
    <property type="project" value="InterPro"/>
</dbReference>
<protein>
    <recommendedName>
        <fullName evidence="3">Glucose-methanol-choline oxidoreductase N-terminal domain-containing protein</fullName>
    </recommendedName>
</protein>
<reference evidence="4 5" key="1">
    <citation type="journal article" date="2020" name="Genomics">
        <title>Complete, high-quality genomes from long-read metagenomic sequencing of two wolf lichen thalli reveals enigmatic genome architecture.</title>
        <authorList>
            <person name="McKenzie S.K."/>
            <person name="Walston R.F."/>
            <person name="Allen J.L."/>
        </authorList>
    </citation>
    <scope>NUCLEOTIDE SEQUENCE [LARGE SCALE GENOMIC DNA]</scope>
    <source>
        <strain evidence="4">WasteWater2</strain>
    </source>
</reference>
<dbReference type="PIRSF" id="PIRSF000137">
    <property type="entry name" value="Alcohol_oxidase"/>
    <property type="match status" value="1"/>
</dbReference>
<feature type="binding site" evidence="2">
    <location>
        <position position="219"/>
    </location>
    <ligand>
        <name>FAD</name>
        <dbReference type="ChEBI" id="CHEBI:57692"/>
    </ligand>
</feature>
<dbReference type="SUPFAM" id="SSF51905">
    <property type="entry name" value="FAD/NAD(P)-binding domain"/>
    <property type="match status" value="1"/>
</dbReference>
<evidence type="ECO:0000313" key="5">
    <source>
        <dbReference type="Proteomes" id="UP000578531"/>
    </source>
</evidence>
<evidence type="ECO:0000256" key="1">
    <source>
        <dbReference type="ARBA" id="ARBA00010790"/>
    </source>
</evidence>
<dbReference type="PROSITE" id="PS00624">
    <property type="entry name" value="GMC_OXRED_2"/>
    <property type="match status" value="1"/>
</dbReference>
<comment type="cofactor">
    <cofactor evidence="2">
        <name>FAD</name>
        <dbReference type="ChEBI" id="CHEBI:57692"/>
    </cofactor>
</comment>
<dbReference type="GeneID" id="59283083"/>
<dbReference type="PANTHER" id="PTHR11552">
    <property type="entry name" value="GLUCOSE-METHANOL-CHOLINE GMC OXIDOREDUCTASE"/>
    <property type="match status" value="1"/>
</dbReference>
<dbReference type="OrthoDB" id="269227at2759"/>
<dbReference type="Pfam" id="PF05199">
    <property type="entry name" value="GMC_oxred_C"/>
    <property type="match status" value="1"/>
</dbReference>
<dbReference type="PANTHER" id="PTHR11552:SF123">
    <property type="entry name" value="GMC OXIDOREDUCTASE (AFU_ORTHOLOGUE AFUA_2G01770)-RELATED"/>
    <property type="match status" value="1"/>
</dbReference>
<dbReference type="InterPro" id="IPR036188">
    <property type="entry name" value="FAD/NAD-bd_sf"/>
</dbReference>
<dbReference type="SUPFAM" id="SSF54373">
    <property type="entry name" value="FAD-linked reductases, C-terminal domain"/>
    <property type="match status" value="1"/>
</dbReference>
<dbReference type="Proteomes" id="UP000578531">
    <property type="component" value="Unassembled WGS sequence"/>
</dbReference>
<dbReference type="Gene3D" id="3.50.50.60">
    <property type="entry name" value="FAD/NAD(P)-binding domain"/>
    <property type="match status" value="1"/>
</dbReference>
<dbReference type="PROSITE" id="PS51257">
    <property type="entry name" value="PROKAR_LIPOPROTEIN"/>
    <property type="match status" value="1"/>
</dbReference>
<dbReference type="InterPro" id="IPR007867">
    <property type="entry name" value="GMC_OxRtase_C"/>
</dbReference>
<evidence type="ECO:0000259" key="3">
    <source>
        <dbReference type="PROSITE" id="PS00624"/>
    </source>
</evidence>
<name>A0A8H6G578_9LECA</name>
<evidence type="ECO:0000313" key="4">
    <source>
        <dbReference type="EMBL" id="KAF6240736.1"/>
    </source>
</evidence>
<dbReference type="Pfam" id="PF00732">
    <property type="entry name" value="GMC_oxred_N"/>
    <property type="match status" value="1"/>
</dbReference>
<keyword evidence="2" id="KW-0285">Flavoprotein</keyword>
<evidence type="ECO:0000256" key="2">
    <source>
        <dbReference type="PIRSR" id="PIRSR000137-2"/>
    </source>
</evidence>
<dbReference type="GO" id="GO:0016614">
    <property type="term" value="F:oxidoreductase activity, acting on CH-OH group of donors"/>
    <property type="evidence" value="ECO:0007669"/>
    <property type="project" value="InterPro"/>
</dbReference>
<dbReference type="Gene3D" id="3.30.560.10">
    <property type="entry name" value="Glucose Oxidase, domain 3"/>
    <property type="match status" value="1"/>
</dbReference>
<dbReference type="InterPro" id="IPR012132">
    <property type="entry name" value="GMC_OxRdtase"/>
</dbReference>
<keyword evidence="2" id="KW-0274">FAD</keyword>
<sequence>MADRTFDYIIVGGGTAGCVVASRLHQGDPSKSILLIERGPDEQKHPQITNPVAAPLIPVTTNLVSKYDTVPQAGLADRSILNLAGNILSGSSAVNYGMWSRGDKADYEQWAKSSGDSRWTYQRMMLYFNRSEHHHDPDADKKFHGFDGPIHTVSGRQYPLRDTVYNAFHAAGHKDNPDANSGNPLGLAKYTENWHKAIRQPAGTAYPLKGVEVMTNTTVRKINLKDHFATGSMLATGIELLSGRQIHARKEVIVSCGAHRTPQLLMLSGIGPEDELAKHGIHQLVNSHFVGHNLFDHLALGIAWKLKPSVQEQGAALGHPEWKKKPSNAEGMPMEWIVHSSVPPSALLPALQADGETLTASKQLLLKERVHTMMLVAYGPMAMGPNRSVPIDGSHISTAALLYQPTSRGSITLSSANPEDSPVVDPAYYSTQADKVMLRSAVRGVLRVVETPAMQEVIECESPPEGYPSLTSKSTDEEIDARVAGFGTTIHHVAGTCAMGNVVDGQLKVRGVDALRIVDASIFPAPVSGALQACVYAMAELASDLILGDAKKDTKDAAGAITPSELVSEMADTIRNALPASIKVLDLVNIIRDALLNSANQRFSPRGIRL</sequence>
<comment type="similarity">
    <text evidence="1">Belongs to the GMC oxidoreductase family.</text>
</comment>
<dbReference type="AlphaFoldDB" id="A0A8H6G578"/>
<dbReference type="EMBL" id="JACCJC010000003">
    <property type="protein sequence ID" value="KAF6240736.1"/>
    <property type="molecule type" value="Genomic_DNA"/>
</dbReference>
<comment type="caution">
    <text evidence="4">The sequence shown here is derived from an EMBL/GenBank/DDBJ whole genome shotgun (WGS) entry which is preliminary data.</text>
</comment>
<gene>
    <name evidence="4" type="ORF">HO173_001409</name>
</gene>
<feature type="domain" description="Glucose-methanol-choline oxidoreductase N-terminal" evidence="3">
    <location>
        <begin position="257"/>
        <end position="271"/>
    </location>
</feature>
<accession>A0A8H6G578</accession>
<dbReference type="RefSeq" id="XP_037169995.1">
    <property type="nucleotide sequence ID" value="XM_037303348.1"/>
</dbReference>
<organism evidence="4 5">
    <name type="scientific">Letharia columbiana</name>
    <dbReference type="NCBI Taxonomy" id="112416"/>
    <lineage>
        <taxon>Eukaryota</taxon>
        <taxon>Fungi</taxon>
        <taxon>Dikarya</taxon>
        <taxon>Ascomycota</taxon>
        <taxon>Pezizomycotina</taxon>
        <taxon>Lecanoromycetes</taxon>
        <taxon>OSLEUM clade</taxon>
        <taxon>Lecanoromycetidae</taxon>
        <taxon>Lecanorales</taxon>
        <taxon>Lecanorineae</taxon>
        <taxon>Parmeliaceae</taxon>
        <taxon>Letharia</taxon>
    </lineage>
</organism>